<dbReference type="EMBL" id="MNCJ02000324">
    <property type="protein sequence ID" value="KAF5789126.1"/>
    <property type="molecule type" value="Genomic_DNA"/>
</dbReference>
<protein>
    <submittedName>
        <fullName evidence="1">Uncharacterized protein</fullName>
    </submittedName>
</protein>
<evidence type="ECO:0000313" key="1">
    <source>
        <dbReference type="EMBL" id="KAF5789126.1"/>
    </source>
</evidence>
<name>A0A9K3N6I2_HELAN</name>
<comment type="caution">
    <text evidence="1">The sequence shown here is derived from an EMBL/GenBank/DDBJ whole genome shotgun (WGS) entry which is preliminary data.</text>
</comment>
<reference evidence="1" key="1">
    <citation type="journal article" date="2017" name="Nature">
        <title>The sunflower genome provides insights into oil metabolism, flowering and Asterid evolution.</title>
        <authorList>
            <person name="Badouin H."/>
            <person name="Gouzy J."/>
            <person name="Grassa C.J."/>
            <person name="Murat F."/>
            <person name="Staton S.E."/>
            <person name="Cottret L."/>
            <person name="Lelandais-Briere C."/>
            <person name="Owens G.L."/>
            <person name="Carrere S."/>
            <person name="Mayjonade B."/>
            <person name="Legrand L."/>
            <person name="Gill N."/>
            <person name="Kane N.C."/>
            <person name="Bowers J.E."/>
            <person name="Hubner S."/>
            <person name="Bellec A."/>
            <person name="Berard A."/>
            <person name="Berges H."/>
            <person name="Blanchet N."/>
            <person name="Boniface M.C."/>
            <person name="Brunel D."/>
            <person name="Catrice O."/>
            <person name="Chaidir N."/>
            <person name="Claudel C."/>
            <person name="Donnadieu C."/>
            <person name="Faraut T."/>
            <person name="Fievet G."/>
            <person name="Helmstetter N."/>
            <person name="King M."/>
            <person name="Knapp S.J."/>
            <person name="Lai Z."/>
            <person name="Le Paslier M.C."/>
            <person name="Lippi Y."/>
            <person name="Lorenzon L."/>
            <person name="Mandel J.R."/>
            <person name="Marage G."/>
            <person name="Marchand G."/>
            <person name="Marquand E."/>
            <person name="Bret-Mestries E."/>
            <person name="Morien E."/>
            <person name="Nambeesan S."/>
            <person name="Nguyen T."/>
            <person name="Pegot-Espagnet P."/>
            <person name="Pouilly N."/>
            <person name="Raftis F."/>
            <person name="Sallet E."/>
            <person name="Schiex T."/>
            <person name="Thomas J."/>
            <person name="Vandecasteele C."/>
            <person name="Vares D."/>
            <person name="Vear F."/>
            <person name="Vautrin S."/>
            <person name="Crespi M."/>
            <person name="Mangin B."/>
            <person name="Burke J.M."/>
            <person name="Salse J."/>
            <person name="Munos S."/>
            <person name="Vincourt P."/>
            <person name="Rieseberg L.H."/>
            <person name="Langlade N.B."/>
        </authorList>
    </citation>
    <scope>NUCLEOTIDE SEQUENCE</scope>
    <source>
        <tissue evidence="1">Leaves</tissue>
    </source>
</reference>
<evidence type="ECO:0000313" key="2">
    <source>
        <dbReference type="Proteomes" id="UP000215914"/>
    </source>
</evidence>
<dbReference type="Pfam" id="PF04481">
    <property type="entry name" value="DUF561"/>
    <property type="match status" value="1"/>
</dbReference>
<reference evidence="1" key="2">
    <citation type="submission" date="2020-06" db="EMBL/GenBank/DDBJ databases">
        <title>Helianthus annuus Genome sequencing and assembly Release 2.</title>
        <authorList>
            <person name="Gouzy J."/>
            <person name="Langlade N."/>
            <person name="Munos S."/>
        </authorList>
    </citation>
    <scope>NUCLEOTIDE SEQUENCE</scope>
    <source>
        <tissue evidence="1">Leaves</tissue>
    </source>
</reference>
<organism evidence="1 2">
    <name type="scientific">Helianthus annuus</name>
    <name type="common">Common sunflower</name>
    <dbReference type="NCBI Taxonomy" id="4232"/>
    <lineage>
        <taxon>Eukaryota</taxon>
        <taxon>Viridiplantae</taxon>
        <taxon>Streptophyta</taxon>
        <taxon>Embryophyta</taxon>
        <taxon>Tracheophyta</taxon>
        <taxon>Spermatophyta</taxon>
        <taxon>Magnoliopsida</taxon>
        <taxon>eudicotyledons</taxon>
        <taxon>Gunneridae</taxon>
        <taxon>Pentapetalae</taxon>
        <taxon>asterids</taxon>
        <taxon>campanulids</taxon>
        <taxon>Asterales</taxon>
        <taxon>Asteraceae</taxon>
        <taxon>Asteroideae</taxon>
        <taxon>Heliantheae alliance</taxon>
        <taxon>Heliantheae</taxon>
        <taxon>Helianthus</taxon>
    </lineage>
</organism>
<proteinExistence type="predicted"/>
<dbReference type="InterPro" id="IPR007570">
    <property type="entry name" value="Uncharacterised_Ycf23"/>
</dbReference>
<accession>A0A9K3N6I2</accession>
<dbReference type="Gramene" id="mRNA:HanXRQr2_Chr09g0367221">
    <property type="protein sequence ID" value="mRNA:HanXRQr2_Chr09g0367221"/>
    <property type="gene ID" value="HanXRQr2_Chr09g0367221"/>
</dbReference>
<sequence length="70" mass="7390">MCASGLSAVTAPMAITAGAAGVTINQQGRLMRKLLVYRWLIVTEEDIKSLPCFQVCVCSITPSSRGVTSS</sequence>
<dbReference type="Proteomes" id="UP000215914">
    <property type="component" value="Unassembled WGS sequence"/>
</dbReference>
<dbReference type="AlphaFoldDB" id="A0A9K3N6I2"/>
<gene>
    <name evidence="1" type="ORF">HanXRQr2_Chr09g0367221</name>
</gene>
<keyword evidence="2" id="KW-1185">Reference proteome</keyword>